<name>A0ABT0TWD9_9HELI</name>
<comment type="pathway">
    <text evidence="3">Cofactor biosynthesis; riboflavin biosynthesis; riboflavin from 2-hydroxy-3-oxobutyl phosphate and 5-amino-6-(D-ribitylamino)uracil: step 2/2.</text>
</comment>
<dbReference type="PROSITE" id="PS51177">
    <property type="entry name" value="LUMAZINE_BIND"/>
    <property type="match status" value="2"/>
</dbReference>
<gene>
    <name evidence="12" type="primary">ribE</name>
    <name evidence="12" type="ORF">NCR95_07495</name>
</gene>
<organism evidence="12 13">
    <name type="scientific">Helicobacter colisuis</name>
    <dbReference type="NCBI Taxonomy" id="2949739"/>
    <lineage>
        <taxon>Bacteria</taxon>
        <taxon>Pseudomonadati</taxon>
        <taxon>Campylobacterota</taxon>
        <taxon>Epsilonproteobacteria</taxon>
        <taxon>Campylobacterales</taxon>
        <taxon>Helicobacteraceae</taxon>
        <taxon>Helicobacter</taxon>
    </lineage>
</organism>
<feature type="domain" description="Lumazine-binding" evidence="11">
    <location>
        <begin position="1"/>
        <end position="87"/>
    </location>
</feature>
<feature type="domain" description="Lumazine-binding" evidence="11">
    <location>
        <begin position="88"/>
        <end position="184"/>
    </location>
</feature>
<evidence type="ECO:0000313" key="13">
    <source>
        <dbReference type="Proteomes" id="UP001057522"/>
    </source>
</evidence>
<dbReference type="Proteomes" id="UP001057522">
    <property type="component" value="Unassembled WGS sequence"/>
</dbReference>
<accession>A0ABT0TWD9</accession>
<dbReference type="EMBL" id="JAMOKX010000007">
    <property type="protein sequence ID" value="MCL9820005.1"/>
    <property type="molecule type" value="Genomic_DNA"/>
</dbReference>
<dbReference type="InterPro" id="IPR026017">
    <property type="entry name" value="Lumazine-bd_dom"/>
</dbReference>
<dbReference type="RefSeq" id="WP_250604889.1">
    <property type="nucleotide sequence ID" value="NZ_JAMOKX010000007.1"/>
</dbReference>
<dbReference type="InterPro" id="IPR017938">
    <property type="entry name" value="Riboflavin_synthase-like_b-brl"/>
</dbReference>
<dbReference type="Gene3D" id="2.40.30.20">
    <property type="match status" value="2"/>
</dbReference>
<keyword evidence="6" id="KW-0686">Riboflavin biosynthesis</keyword>
<protein>
    <recommendedName>
        <fullName evidence="5 9">Riboflavin synthase</fullName>
        <ecNumber evidence="4 9">2.5.1.9</ecNumber>
    </recommendedName>
</protein>
<dbReference type="GO" id="GO:0004746">
    <property type="term" value="F:riboflavin synthase activity"/>
    <property type="evidence" value="ECO:0007669"/>
    <property type="project" value="UniProtKB-EC"/>
</dbReference>
<keyword evidence="7 12" id="KW-0808">Transferase</keyword>
<dbReference type="InterPro" id="IPR023366">
    <property type="entry name" value="ATP_synth_asu-like_sf"/>
</dbReference>
<keyword evidence="13" id="KW-1185">Reference proteome</keyword>
<dbReference type="PANTHER" id="PTHR21098:SF12">
    <property type="entry name" value="RIBOFLAVIN SYNTHASE"/>
    <property type="match status" value="1"/>
</dbReference>
<comment type="function">
    <text evidence="2">Catalyzes the dismutation of two molecules of 6,7-dimethyl-8-ribityllumazine, resulting in the formation of riboflavin and 5-amino-6-(D-ribitylamino)uracil.</text>
</comment>
<dbReference type="CDD" id="cd00402">
    <property type="entry name" value="Riboflavin_synthase_like"/>
    <property type="match status" value="1"/>
</dbReference>
<evidence type="ECO:0000256" key="1">
    <source>
        <dbReference type="ARBA" id="ARBA00000968"/>
    </source>
</evidence>
<comment type="caution">
    <text evidence="12">The sequence shown here is derived from an EMBL/GenBank/DDBJ whole genome shotgun (WGS) entry which is preliminary data.</text>
</comment>
<comment type="catalytic activity">
    <reaction evidence="1">
        <text>2 6,7-dimethyl-8-(1-D-ribityl)lumazine + H(+) = 5-amino-6-(D-ribitylamino)uracil + riboflavin</text>
        <dbReference type="Rhea" id="RHEA:20772"/>
        <dbReference type="ChEBI" id="CHEBI:15378"/>
        <dbReference type="ChEBI" id="CHEBI:15934"/>
        <dbReference type="ChEBI" id="CHEBI:57986"/>
        <dbReference type="ChEBI" id="CHEBI:58201"/>
        <dbReference type="EC" id="2.5.1.9"/>
    </reaction>
</comment>
<dbReference type="Pfam" id="PF00677">
    <property type="entry name" value="Lum_binding"/>
    <property type="match status" value="2"/>
</dbReference>
<evidence type="ECO:0000256" key="7">
    <source>
        <dbReference type="ARBA" id="ARBA00022679"/>
    </source>
</evidence>
<dbReference type="NCBIfam" id="TIGR00187">
    <property type="entry name" value="ribE"/>
    <property type="match status" value="1"/>
</dbReference>
<reference evidence="12" key="1">
    <citation type="submission" date="2022-06" db="EMBL/GenBank/DDBJ databases">
        <title>Helicobacter colisuis sp. nov.</title>
        <authorList>
            <person name="Papic B."/>
            <person name="Gruntar I."/>
        </authorList>
    </citation>
    <scope>NUCLEOTIDE SEQUENCE</scope>
    <source>
        <strain evidence="12">11154-15</strain>
    </source>
</reference>
<feature type="repeat" description="Lumazine-binding" evidence="10">
    <location>
        <begin position="1"/>
        <end position="87"/>
    </location>
</feature>
<proteinExistence type="predicted"/>
<dbReference type="PANTHER" id="PTHR21098">
    <property type="entry name" value="RIBOFLAVIN SYNTHASE ALPHA CHAIN"/>
    <property type="match status" value="1"/>
</dbReference>
<feature type="repeat" description="Lumazine-binding" evidence="10">
    <location>
        <begin position="88"/>
        <end position="184"/>
    </location>
</feature>
<keyword evidence="8" id="KW-0677">Repeat</keyword>
<sequence length="204" mass="22679">MFTGLVREFGEVLGFQQNILTLKAKHRPKIGDSIAVNGTCLTAIEIFNNGFSVELSEETQSHIALESYQGLVHIEPALRLQDRLDGHLVQGHIDGIGKIIKIIPHAIGIDFFITTNRDILALCIPKGSIAINGISLTINEVLDDSLRLTLIPHTIQNTLFGQYSVGTKVNIETDMFARMVQHFLSNKKDSNLTWEKVDRILGSY</sequence>
<dbReference type="NCBIfam" id="NF006767">
    <property type="entry name" value="PRK09289.1"/>
    <property type="match status" value="1"/>
</dbReference>
<evidence type="ECO:0000256" key="6">
    <source>
        <dbReference type="ARBA" id="ARBA00022619"/>
    </source>
</evidence>
<dbReference type="SUPFAM" id="SSF63380">
    <property type="entry name" value="Riboflavin synthase domain-like"/>
    <property type="match status" value="2"/>
</dbReference>
<evidence type="ECO:0000256" key="3">
    <source>
        <dbReference type="ARBA" id="ARBA00004887"/>
    </source>
</evidence>
<evidence type="ECO:0000256" key="2">
    <source>
        <dbReference type="ARBA" id="ARBA00002803"/>
    </source>
</evidence>
<evidence type="ECO:0000259" key="11">
    <source>
        <dbReference type="PROSITE" id="PS51177"/>
    </source>
</evidence>
<evidence type="ECO:0000256" key="9">
    <source>
        <dbReference type="NCBIfam" id="TIGR00187"/>
    </source>
</evidence>
<evidence type="ECO:0000256" key="8">
    <source>
        <dbReference type="ARBA" id="ARBA00022737"/>
    </source>
</evidence>
<dbReference type="InterPro" id="IPR001783">
    <property type="entry name" value="Lumazine-bd"/>
</dbReference>
<dbReference type="PIRSF" id="PIRSF000498">
    <property type="entry name" value="Riboflavin_syn_A"/>
    <property type="match status" value="1"/>
</dbReference>
<dbReference type="EC" id="2.5.1.9" evidence="4 9"/>
<evidence type="ECO:0000256" key="10">
    <source>
        <dbReference type="PROSITE-ProRule" id="PRU00524"/>
    </source>
</evidence>
<evidence type="ECO:0000256" key="5">
    <source>
        <dbReference type="ARBA" id="ARBA00013950"/>
    </source>
</evidence>
<evidence type="ECO:0000256" key="4">
    <source>
        <dbReference type="ARBA" id="ARBA00012827"/>
    </source>
</evidence>
<evidence type="ECO:0000313" key="12">
    <source>
        <dbReference type="EMBL" id="MCL9820005.1"/>
    </source>
</evidence>